<dbReference type="InterPro" id="IPR036291">
    <property type="entry name" value="NAD(P)-bd_dom_sf"/>
</dbReference>
<dbReference type="STRING" id="192904.SAMN04488514_11369"/>
<protein>
    <submittedName>
        <fullName evidence="3">Predicted dehydrogenase</fullName>
    </submittedName>
</protein>
<evidence type="ECO:0000313" key="3">
    <source>
        <dbReference type="EMBL" id="SDM71027.1"/>
    </source>
</evidence>
<feature type="domain" description="GFO/IDH/MocA-like oxidoreductase" evidence="2">
    <location>
        <begin position="185"/>
        <end position="321"/>
    </location>
</feature>
<dbReference type="GO" id="GO:0000166">
    <property type="term" value="F:nucleotide binding"/>
    <property type="evidence" value="ECO:0007669"/>
    <property type="project" value="InterPro"/>
</dbReference>
<dbReference type="Pfam" id="PF01408">
    <property type="entry name" value="GFO_IDH_MocA"/>
    <property type="match status" value="1"/>
</dbReference>
<dbReference type="Gene3D" id="3.30.360.10">
    <property type="entry name" value="Dihydrodipicolinate Reductase, domain 2"/>
    <property type="match status" value="1"/>
</dbReference>
<dbReference type="Gene3D" id="3.40.50.720">
    <property type="entry name" value="NAD(P)-binding Rossmann-like Domain"/>
    <property type="match status" value="1"/>
</dbReference>
<dbReference type="InterPro" id="IPR000683">
    <property type="entry name" value="Gfo/Idh/MocA-like_OxRdtase_N"/>
</dbReference>
<dbReference type="OrthoDB" id="127583at2"/>
<accession>A0A1G9VG56</accession>
<reference evidence="3 4" key="1">
    <citation type="submission" date="2016-10" db="EMBL/GenBank/DDBJ databases">
        <authorList>
            <person name="de Groot N.N."/>
        </authorList>
    </citation>
    <scope>NUCLEOTIDE SEQUENCE [LARGE SCALE GENOMIC DNA]</scope>
    <source>
        <strain evidence="3 4">DSM 19886</strain>
    </source>
</reference>
<evidence type="ECO:0000313" key="4">
    <source>
        <dbReference type="Proteomes" id="UP000199440"/>
    </source>
</evidence>
<sequence length="436" mass="48893">MEKEITDNGRRNFVKSGASALAGGALLSSFPMSAFHISGKRELRIGLVGCGNRGKGAAHEALKTSGMVKLVALGDVFEDRLNSAYENLKNTYGDQVEVPDSRKFMGFDAYQKVIANCDVVLLATPPPFRPLHLEAAVKADKHVFIEKPLFVDIPGYHKVMDANELAKQRDLSLVVGLQSRYETGYQLMKEKFEEGIIGDITSLNVYYNVGAPKIYPRTPDQTEMQYQMRNWRYFTWLWGGQLAGQTIHPIDLMNWFMNDYPIVAKGLGGRQTFNGPDQGNTYDHHYAEFDYPNKIKLHVQSTNMNNTWNRVGFHVQGSKGYADEKFRIYDAKGELIWAHRDKDEMIGPSQKCQSDFINSVINNKPLNQLDYGAKSTLTTIIGRMAIHSGKIITVEEALKSNRSILPKEFSWDADMPSAPGPDGNYSIPIPGKVKVL</sequence>
<dbReference type="AlphaFoldDB" id="A0A1G9VG56"/>
<proteinExistence type="predicted"/>
<feature type="domain" description="Gfo/Idh/MocA-like oxidoreductase N-terminal" evidence="1">
    <location>
        <begin position="43"/>
        <end position="174"/>
    </location>
</feature>
<dbReference type="PANTHER" id="PTHR43818">
    <property type="entry name" value="BCDNA.GH03377"/>
    <property type="match status" value="1"/>
</dbReference>
<keyword evidence="4" id="KW-1185">Reference proteome</keyword>
<dbReference type="EMBL" id="FNGV01000013">
    <property type="protein sequence ID" value="SDM71027.1"/>
    <property type="molecule type" value="Genomic_DNA"/>
</dbReference>
<dbReference type="Proteomes" id="UP000199440">
    <property type="component" value="Unassembled WGS sequence"/>
</dbReference>
<dbReference type="InterPro" id="IPR055170">
    <property type="entry name" value="GFO_IDH_MocA-like_dom"/>
</dbReference>
<dbReference type="PROSITE" id="PS51318">
    <property type="entry name" value="TAT"/>
    <property type="match status" value="1"/>
</dbReference>
<dbReference type="SUPFAM" id="SSF51735">
    <property type="entry name" value="NAD(P)-binding Rossmann-fold domains"/>
    <property type="match status" value="1"/>
</dbReference>
<evidence type="ECO:0000259" key="1">
    <source>
        <dbReference type="Pfam" id="PF01408"/>
    </source>
</evidence>
<organism evidence="3 4">
    <name type="scientific">Kriegella aquimaris</name>
    <dbReference type="NCBI Taxonomy" id="192904"/>
    <lineage>
        <taxon>Bacteria</taxon>
        <taxon>Pseudomonadati</taxon>
        <taxon>Bacteroidota</taxon>
        <taxon>Flavobacteriia</taxon>
        <taxon>Flavobacteriales</taxon>
        <taxon>Flavobacteriaceae</taxon>
        <taxon>Kriegella</taxon>
    </lineage>
</organism>
<gene>
    <name evidence="3" type="ORF">SAMN04488514_11369</name>
</gene>
<dbReference type="InterPro" id="IPR050463">
    <property type="entry name" value="Gfo/Idh/MocA_oxidrdct_glycsds"/>
</dbReference>
<dbReference type="Pfam" id="PF22725">
    <property type="entry name" value="GFO_IDH_MocA_C3"/>
    <property type="match status" value="1"/>
</dbReference>
<dbReference type="SUPFAM" id="SSF55347">
    <property type="entry name" value="Glyceraldehyde-3-phosphate dehydrogenase-like, C-terminal domain"/>
    <property type="match status" value="1"/>
</dbReference>
<dbReference type="RefSeq" id="WP_089893720.1">
    <property type="nucleotide sequence ID" value="NZ_FNGV01000013.1"/>
</dbReference>
<dbReference type="InterPro" id="IPR006311">
    <property type="entry name" value="TAT_signal"/>
</dbReference>
<name>A0A1G9VG56_9FLAO</name>
<evidence type="ECO:0000259" key="2">
    <source>
        <dbReference type="Pfam" id="PF22725"/>
    </source>
</evidence>
<dbReference type="PANTHER" id="PTHR43818:SF5">
    <property type="entry name" value="OXIDOREDUCTASE FAMILY PROTEIN"/>
    <property type="match status" value="1"/>
</dbReference>